<dbReference type="Proteomes" id="UP000356253">
    <property type="component" value="Unassembled WGS sequence"/>
</dbReference>
<keyword evidence="2" id="KW-1185">Reference proteome</keyword>
<sequence length="352" mass="41529">MKLYYPENLYNKNYRGQLFPLLKPFIKKENFSDLQRQQLYGVSEEDYKLVDSSKDADVVVLPMAWNYYVNNKQLKEAYQFIREAAKDNKMVWSWNAGDYGVKIRDFNNLKVFRMSGYTSNLYQGHEGMPVFIQDRLQEYKQQDHVQIEYTHKPVVGFCGQANASIFNSYWEKLKIATKNLQSYLGLSAKEPQAILSSTRLRANLLSKLSKSNLITDQFILRQKYRAGVKTKAEKEKTTHEFYQNINDSQYVLCVRGAGNFSVRFYETLMMGRIPVYIHTDGYLPLANKIDWKKHVVWVDGKNLNQVDKILGNFHRKIDEDQLLDLCKKNRELWEKHLTLDGFFKSYYQMNLK</sequence>
<evidence type="ECO:0000313" key="1">
    <source>
        <dbReference type="EMBL" id="VVV01326.1"/>
    </source>
</evidence>
<dbReference type="EMBL" id="CABVMM010000010">
    <property type="protein sequence ID" value="VVV01326.1"/>
    <property type="molecule type" value="Genomic_DNA"/>
</dbReference>
<organism evidence="1 2">
    <name type="scientific">Mesonia oceanica</name>
    <dbReference type="NCBI Taxonomy" id="2687242"/>
    <lineage>
        <taxon>Bacteria</taxon>
        <taxon>Pseudomonadati</taxon>
        <taxon>Bacteroidota</taxon>
        <taxon>Flavobacteriia</taxon>
        <taxon>Flavobacteriales</taxon>
        <taxon>Flavobacteriaceae</taxon>
        <taxon>Mesonia</taxon>
    </lineage>
</organism>
<proteinExistence type="predicted"/>
<gene>
    <name evidence="1" type="ORF">FVB9532_02616</name>
</gene>
<name>A0AC61YA64_9FLAO</name>
<reference evidence="1" key="1">
    <citation type="submission" date="2019-09" db="EMBL/GenBank/DDBJ databases">
        <authorList>
            <person name="Rodrigo-Torres L."/>
            <person name="Arahal R. D."/>
            <person name="Lucena T."/>
        </authorList>
    </citation>
    <scope>NUCLEOTIDE SEQUENCE</scope>
    <source>
        <strain evidence="1">ISS653</strain>
    </source>
</reference>
<protein>
    <submittedName>
        <fullName evidence="1">Uncharacterized protein</fullName>
    </submittedName>
</protein>
<comment type="caution">
    <text evidence="1">The sequence shown here is derived from an EMBL/GenBank/DDBJ whole genome shotgun (WGS) entry which is preliminary data.</text>
</comment>
<accession>A0AC61YA64</accession>
<evidence type="ECO:0000313" key="2">
    <source>
        <dbReference type="Proteomes" id="UP000356253"/>
    </source>
</evidence>